<dbReference type="EMBL" id="NIDE01000014">
    <property type="protein sequence ID" value="OWK37494.1"/>
    <property type="molecule type" value="Genomic_DNA"/>
</dbReference>
<keyword evidence="3" id="KW-1185">Reference proteome</keyword>
<dbReference type="AlphaFoldDB" id="A0A225DCX8"/>
<name>A0A225DCX8_9BACT</name>
<protein>
    <submittedName>
        <fullName evidence="2">Uncharacterized protein</fullName>
    </submittedName>
</protein>
<feature type="chain" id="PRO_5011990937" evidence="1">
    <location>
        <begin position="29"/>
        <end position="355"/>
    </location>
</feature>
<gene>
    <name evidence="2" type="ORF">FRUB_06614</name>
</gene>
<proteinExistence type="predicted"/>
<sequence>MISRPTQLVFTALTAVAVVWSCPGTAPAVEAAPRPRPIYPRFDLTYFPRVSHQGLIGFRPVAIARSAKGPELVSATSQLFTYAFGWIKDGTLSAAEAPAFADIEQCVFNLNAYVQPESDGEHGKIGINGAAPCVIRTIRPFDWNGRLRKWFPKADWVRHAGRSYARVQLQTTPKESVPFVLFAADDRTLVCSPEPEVRALLDRLAARKPAPAPSSGWAEIDREFLAIFFDNRETPLFAGQPLSVSKPGIEELKALADSAQTAALSLSVCDRSGIRVTVIAKDDRRAKIVTYAIRRLLEMADEDLKANTDPGPFAVMAKESLTRTLIERKGCQVFWTTSAEGNVIELLLSFIRGPV</sequence>
<evidence type="ECO:0000313" key="3">
    <source>
        <dbReference type="Proteomes" id="UP000214646"/>
    </source>
</evidence>
<dbReference type="Proteomes" id="UP000214646">
    <property type="component" value="Unassembled WGS sequence"/>
</dbReference>
<feature type="signal peptide" evidence="1">
    <location>
        <begin position="1"/>
        <end position="28"/>
    </location>
</feature>
<comment type="caution">
    <text evidence="2">The sequence shown here is derived from an EMBL/GenBank/DDBJ whole genome shotgun (WGS) entry which is preliminary data.</text>
</comment>
<dbReference type="RefSeq" id="WP_088257403.1">
    <property type="nucleotide sequence ID" value="NZ_NIDE01000014.1"/>
</dbReference>
<organism evidence="2 3">
    <name type="scientific">Fimbriiglobus ruber</name>
    <dbReference type="NCBI Taxonomy" id="1908690"/>
    <lineage>
        <taxon>Bacteria</taxon>
        <taxon>Pseudomonadati</taxon>
        <taxon>Planctomycetota</taxon>
        <taxon>Planctomycetia</taxon>
        <taxon>Gemmatales</taxon>
        <taxon>Gemmataceae</taxon>
        <taxon>Fimbriiglobus</taxon>
    </lineage>
</organism>
<reference evidence="3" key="1">
    <citation type="submission" date="2017-06" db="EMBL/GenBank/DDBJ databases">
        <title>Genome analysis of Fimbriiglobus ruber SP5, the first member of the order Planctomycetales with confirmed chitinolytic capability.</title>
        <authorList>
            <person name="Ravin N.V."/>
            <person name="Rakitin A.L."/>
            <person name="Ivanova A.A."/>
            <person name="Beletsky A.V."/>
            <person name="Kulichevskaya I.S."/>
            <person name="Mardanov A.V."/>
            <person name="Dedysh S.N."/>
        </authorList>
    </citation>
    <scope>NUCLEOTIDE SEQUENCE [LARGE SCALE GENOMIC DNA]</scope>
    <source>
        <strain evidence="3">SP5</strain>
    </source>
</reference>
<evidence type="ECO:0000256" key="1">
    <source>
        <dbReference type="SAM" id="SignalP"/>
    </source>
</evidence>
<dbReference type="OrthoDB" id="280643at2"/>
<accession>A0A225DCX8</accession>
<evidence type="ECO:0000313" key="2">
    <source>
        <dbReference type="EMBL" id="OWK37494.1"/>
    </source>
</evidence>
<keyword evidence="1" id="KW-0732">Signal</keyword>